<dbReference type="OrthoDB" id="5575at2759"/>
<dbReference type="Gene3D" id="2.60.40.150">
    <property type="entry name" value="C2 domain"/>
    <property type="match status" value="2"/>
</dbReference>
<dbReference type="EMBL" id="UYSG01000592">
    <property type="protein sequence ID" value="VDL19891.1"/>
    <property type="molecule type" value="Genomic_DNA"/>
</dbReference>
<evidence type="ECO:0000259" key="7">
    <source>
        <dbReference type="PROSITE" id="PS51192"/>
    </source>
</evidence>
<dbReference type="SMART" id="SM00973">
    <property type="entry name" value="Sec63"/>
    <property type="match status" value="2"/>
</dbReference>
<evidence type="ECO:0000256" key="5">
    <source>
        <dbReference type="ARBA" id="ARBA00022840"/>
    </source>
</evidence>
<evidence type="ECO:0000256" key="1">
    <source>
        <dbReference type="ARBA" id="ARBA00010140"/>
    </source>
</evidence>
<dbReference type="PROSITE" id="PS51192">
    <property type="entry name" value="HELICASE_ATP_BIND_1"/>
    <property type="match status" value="2"/>
</dbReference>
<dbReference type="PROSITE" id="PS51194">
    <property type="entry name" value="HELICASE_CTER"/>
    <property type="match status" value="2"/>
</dbReference>
<dbReference type="GO" id="GO:0016787">
    <property type="term" value="F:hydrolase activity"/>
    <property type="evidence" value="ECO:0007669"/>
    <property type="project" value="UniProtKB-KW"/>
</dbReference>
<dbReference type="FunFam" id="1.10.3380.10:FF:000002">
    <property type="entry name" value="Activating signal cointegrator 1 complex subunit 3"/>
    <property type="match status" value="1"/>
</dbReference>
<dbReference type="InterPro" id="IPR036390">
    <property type="entry name" value="WH_DNA-bd_sf"/>
</dbReference>
<dbReference type="SUPFAM" id="SSF52540">
    <property type="entry name" value="P-loop containing nucleoside triphosphate hydrolases"/>
    <property type="match status" value="4"/>
</dbReference>
<feature type="domain" description="Helicase ATP-binding" evidence="7">
    <location>
        <begin position="1427"/>
        <end position="1602"/>
    </location>
</feature>
<dbReference type="InterPro" id="IPR001650">
    <property type="entry name" value="Helicase_C-like"/>
</dbReference>
<dbReference type="InterPro" id="IPR014001">
    <property type="entry name" value="Helicase_ATP-bd"/>
</dbReference>
<dbReference type="InterPro" id="IPR036388">
    <property type="entry name" value="WH-like_DNA-bd_sf"/>
</dbReference>
<dbReference type="CDD" id="cd18795">
    <property type="entry name" value="SF2_C_Ski2"/>
    <property type="match status" value="2"/>
</dbReference>
<evidence type="ECO:0000256" key="4">
    <source>
        <dbReference type="ARBA" id="ARBA00022806"/>
    </source>
</evidence>
<dbReference type="SUPFAM" id="SSF81296">
    <property type="entry name" value="E set domains"/>
    <property type="match status" value="1"/>
</dbReference>
<dbReference type="PANTHER" id="PTHR47961:SF13">
    <property type="entry name" value="ACTIVATING SIGNAL COINTEGRATOR 1 COMPLEX SUBUNIT 3"/>
    <property type="match status" value="1"/>
</dbReference>
<dbReference type="SMART" id="SM00382">
    <property type="entry name" value="AAA"/>
    <property type="match status" value="2"/>
</dbReference>
<feature type="domain" description="Helicase C-terminal" evidence="8">
    <location>
        <begin position="1687"/>
        <end position="1869"/>
    </location>
</feature>
<dbReference type="WBParaSite" id="HDID_0000242901-mRNA-1">
    <property type="protein sequence ID" value="HDID_0000242901-mRNA-1"/>
    <property type="gene ID" value="HDID_0000242901"/>
</dbReference>
<sequence length="2323" mass="260173">MLHCEMSSSASVINFTSDLRRIIQKNSPRLPTKRAYSNADDAEAIDFNLRDEILALVAFDQRTVQDPNSDLNTALKAYFTICQKLPLYKEKTTPLAYFGGLGIDILRSMERNTSVKTFRALPEVKQHLSEIAEIAGTEINSSNLLGDLLHDLRQVIFLLALNPFVDKDGLLALIRTAWINVGGKDTEEFNYQISDSHETNFAHTEAAALIDFFSLDFEPFSAKKTQPYMDAFDTAVRVNMEASLRNHCVDKPITEPSISKPDEWSRLKTLLEPVCRNLKMNIKQVTELIFPILESERSNESLQGELIDMMGIDQFDTVAELIRKRSELCQWYKKYSAYPDSFPVNDNASDPSNQSANWKKSGKLSQFNLNSLYFEGGKKNKKEAGGNNAASGGRNEFNIIEQLLTDPAALKAARQEELMLAAMQSREAASEAYLRSLSTSVNKPSRAEEFPYVFDSMAELFATCAVVDRSKLVLPADTEHKITPLWESYDFPLPIKSDGENAEDPVRKLVEHHLPNGLIEISSLDHVGKLAFKGVKRLNLIQSVVFDAAYNSNENLLISAPTGAGKTNTALLTILHLIRQNINPETGVLDTSAFKIVYMAPMKALAAEMADTFGKRLAPFGVRVRECTGDMQLTAQEVKETQMLVTTPEKWDVLSRKGAGADSDSSPTSRLALLIIDEIHSLATPRRGAVVEVLVARTLRLTETAQRPIRLVGLSATLPNYADVAALLRVNPKRGLFYFDSRFRPVPLGMSFVGVRSCAAASLASSSGGSANIANEQLMNQACYERVIEQLKRGEQVMVFVHARTETLRTGRWLLDWASQNGEASYFEPPPSAQNPDFVKRIGRSADAGLRELAPRGVGCHHAGMLRPERNLVERLFAVGALRVLVCTATLAWGVNLPAHAVVIKGTKIYDADRSDFIDLDILDVLQIFGRAGRPQFDRFGLAIIITTQDKLDHYIRLITNQVAIESQLLENLNDHLNAEIALGTVTNVSEAVIWLSYTFLFVRIMKSPLRYGITPSTLMNDPDLTIFLTKVVEDAARALDDAEMIRFEPSTGLMSSTDRGRTAALYYISYETAAMVKERLKPLMLLQDLVSLVADASEFAQMKVRNDEEAELIHLQDETCQVPVKNPGTVEGTLGVKVNVLLQAHISRARPNTHSLVSDMYYVQQNAGRLARYIFEIALRCAWSVCATSAHRLSKMIEHRLWFNETPLWQFTGPDVNNCRTLERVDEQGLRVDKIRELSPAELNGILHFQGIRGAEYVHRLAHYLPILNLSVETQPITRSILRINVRLTADFTWVDCHHGSGGALLYWLWVENPDDASIYHSETFVLTKKMYVKAKGESLTELIFTIPIHEPLPSQYLVRCISDRYLGVESVAPVLLRNILLPQADPPHTDLLPLDPLPLTALKNKKYESLYSYTHFNPIQTQVFHTVYHQDVNVLLGAPTGSGKTAVAELAIFRVFNTTPEKKCVYIAPLKALVRERVDDWSVKIGRKLGKRVVELTGDVSPDAALLRHADVIVTTPEKWDGVSRSWRHRNYVQQIALIVIDEIHMVGEDRGPALEAIVSRANFIANQLNTRIRVVGLSTALANAVDMAVWLRVPLAPLGAESACSGRGLFNFRPSVRPVPLEVHIQAFPGRHYCPRMALMNKPIFQAIQSHSYSKPVLIFVASRRQTRRTAFDLITYASADMNPRRWLHMDIDEVKISLTKSSQFLIEALASTLSDQNLQVTLPYGIGIHHAGLRDNDRRIVEELFVNQKIQVLIATSTLAWGVNFPAHLVIVKGTEYFDGKTKRYIDYPITDVLQMMGRAGRPQFDTEGKAVVMVQDTKKAFYKRFLYEPFPVESCLPRILPDYINAEVASGNVESVQAAMQCITWTFYFRRLLMNPNFYQLEDTSAAGLSAFLSKVVSETVEQLIDSGCVEVGEPEEEDYFNEEESSGAPVIPLYCTPIGRLASFYYISHKTIRLYNENMSPNTNIEDLIYLLSMSEEYAEMPVRHGEDEVNASLARELPLKLREPPESGHAKAHLLLQAHLCRRTGNQLPVADYVTDTSSLLDQMPRLLAALLDVSALRGRLAVALRCVLLGQMISRALWLFDSPLLQLVQDSSYLAAFEIESTGGEEPEYVETLHQLLETAGEAPRFPGLRNLLRDRISGEIMERIRRILLCIPVVSVEMSLIGGKSEQKISIINLEVPSELARRNPIRVKADADYALCVTLHYENTPNYLPKDGVRQARPPGWVIILGEPRGPMVDEGGLLLAMKKTTFKKNKNNTNVVSLSFRFDEDSLGDHELSLYLMSDTFMSIDQQLSFCLRVVLPDEVSGEEDVYDEEDI</sequence>
<dbReference type="InterPro" id="IPR011545">
    <property type="entry name" value="DEAD/DEAH_box_helicase_dom"/>
</dbReference>
<dbReference type="Gene3D" id="1.10.3380.10">
    <property type="entry name" value="Sec63 N-terminal domain-like domain"/>
    <property type="match status" value="2"/>
</dbReference>
<dbReference type="SUPFAM" id="SSF158702">
    <property type="entry name" value="Sec63 N-terminal domain-like"/>
    <property type="match status" value="2"/>
</dbReference>
<dbReference type="InterPro" id="IPR035892">
    <property type="entry name" value="C2_domain_sf"/>
</dbReference>
<dbReference type="Pfam" id="PF23445">
    <property type="entry name" value="WHD_SNRNP200"/>
    <property type="match status" value="2"/>
</dbReference>
<dbReference type="SMART" id="SM00490">
    <property type="entry name" value="HELICc"/>
    <property type="match status" value="2"/>
</dbReference>
<protein>
    <recommendedName>
        <fullName evidence="6">U5 small nuclear ribonucleoprotein 200 kDa helicase</fullName>
    </recommendedName>
</protein>
<dbReference type="SMART" id="SM00487">
    <property type="entry name" value="DEXDc"/>
    <property type="match status" value="2"/>
</dbReference>
<evidence type="ECO:0000256" key="3">
    <source>
        <dbReference type="ARBA" id="ARBA00022801"/>
    </source>
</evidence>
<keyword evidence="2" id="KW-0547">Nucleotide-binding</keyword>
<dbReference type="FunFam" id="3.40.50.300:FF:003287">
    <property type="entry name" value="U5 small nuclear ribonucleoprotein 200 kDa helicase"/>
    <property type="match status" value="1"/>
</dbReference>
<dbReference type="GO" id="GO:0004386">
    <property type="term" value="F:helicase activity"/>
    <property type="evidence" value="ECO:0007669"/>
    <property type="project" value="UniProtKB-KW"/>
</dbReference>
<dbReference type="FunFam" id="1.10.10.10:FF:000012">
    <property type="entry name" value="U5 small nuclear ribonucleoprotein helicase"/>
    <property type="match status" value="1"/>
</dbReference>
<evidence type="ECO:0000313" key="11">
    <source>
        <dbReference type="WBParaSite" id="HDID_0000242901-mRNA-1"/>
    </source>
</evidence>
<dbReference type="InterPro" id="IPR014756">
    <property type="entry name" value="Ig_E-set"/>
</dbReference>
<dbReference type="Pfam" id="PF02889">
    <property type="entry name" value="Sec63"/>
    <property type="match status" value="2"/>
</dbReference>
<dbReference type="FunFam" id="3.40.50.300:FF:000062">
    <property type="entry name" value="U5 small nuclear ribonucleoprotein helicase"/>
    <property type="match status" value="1"/>
</dbReference>
<dbReference type="InterPro" id="IPR004179">
    <property type="entry name" value="Sec63-dom"/>
</dbReference>
<dbReference type="Pfam" id="PF00271">
    <property type="entry name" value="Helicase_C"/>
    <property type="match status" value="2"/>
</dbReference>
<gene>
    <name evidence="9" type="ORF">HDID_LOCUS2430</name>
</gene>
<evidence type="ECO:0000259" key="8">
    <source>
        <dbReference type="PROSITE" id="PS51194"/>
    </source>
</evidence>
<evidence type="ECO:0000313" key="9">
    <source>
        <dbReference type="EMBL" id="VDL19891.1"/>
    </source>
</evidence>
<dbReference type="GO" id="GO:0003676">
    <property type="term" value="F:nucleic acid binding"/>
    <property type="evidence" value="ECO:0007669"/>
    <property type="project" value="InterPro"/>
</dbReference>
<dbReference type="Gene3D" id="1.10.10.10">
    <property type="entry name" value="Winged helix-like DNA-binding domain superfamily/Winged helix DNA-binding domain"/>
    <property type="match status" value="2"/>
</dbReference>
<dbReference type="Gene3D" id="3.40.50.300">
    <property type="entry name" value="P-loop containing nucleotide triphosphate hydrolases"/>
    <property type="match status" value="4"/>
</dbReference>
<proteinExistence type="inferred from homology"/>
<keyword evidence="3" id="KW-0378">Hydrolase</keyword>
<accession>A0A158QD47</accession>
<dbReference type="Proteomes" id="UP000274504">
    <property type="component" value="Unassembled WGS sequence"/>
</dbReference>
<name>A0A158QD47_HYMDI</name>
<keyword evidence="5" id="KW-0067">ATP-binding</keyword>
<dbReference type="SUPFAM" id="SSF46785">
    <property type="entry name" value="Winged helix' DNA-binding domain"/>
    <property type="match status" value="1"/>
</dbReference>
<dbReference type="InterPro" id="IPR003593">
    <property type="entry name" value="AAA+_ATPase"/>
</dbReference>
<dbReference type="PIRSF" id="PIRSF039073">
    <property type="entry name" value="BRR2"/>
    <property type="match status" value="1"/>
</dbReference>
<feature type="domain" description="Helicase C-terminal" evidence="8">
    <location>
        <begin position="783"/>
        <end position="981"/>
    </location>
</feature>
<dbReference type="PANTHER" id="PTHR47961">
    <property type="entry name" value="DNA POLYMERASE THETA, PUTATIVE (AFU_ORTHOLOGUE AFUA_1G05260)-RELATED"/>
    <property type="match status" value="1"/>
</dbReference>
<dbReference type="InterPro" id="IPR027417">
    <property type="entry name" value="P-loop_NTPase"/>
</dbReference>
<dbReference type="FunFam" id="3.40.50.300:FF:000198">
    <property type="entry name" value="Activating signal cointegrator 1 complex subunit"/>
    <property type="match status" value="1"/>
</dbReference>
<dbReference type="Pfam" id="PF00270">
    <property type="entry name" value="DEAD"/>
    <property type="match status" value="2"/>
</dbReference>
<comment type="similarity">
    <text evidence="1">Belongs to the helicase family. SKI2 subfamily.</text>
</comment>
<dbReference type="InterPro" id="IPR050474">
    <property type="entry name" value="Hel308_SKI2-like"/>
</dbReference>
<keyword evidence="4" id="KW-0347">Helicase</keyword>
<evidence type="ECO:0000313" key="10">
    <source>
        <dbReference type="Proteomes" id="UP000274504"/>
    </source>
</evidence>
<evidence type="ECO:0000256" key="2">
    <source>
        <dbReference type="ARBA" id="ARBA00022741"/>
    </source>
</evidence>
<dbReference type="InterPro" id="IPR057842">
    <property type="entry name" value="WH_MER3"/>
</dbReference>
<dbReference type="STRING" id="6216.A0A158QD47"/>
<dbReference type="GO" id="GO:0005524">
    <property type="term" value="F:ATP binding"/>
    <property type="evidence" value="ECO:0007669"/>
    <property type="project" value="UniProtKB-KW"/>
</dbReference>
<organism evidence="11">
    <name type="scientific">Hymenolepis diminuta</name>
    <name type="common">Rat tapeworm</name>
    <dbReference type="NCBI Taxonomy" id="6216"/>
    <lineage>
        <taxon>Eukaryota</taxon>
        <taxon>Metazoa</taxon>
        <taxon>Spiralia</taxon>
        <taxon>Lophotrochozoa</taxon>
        <taxon>Platyhelminthes</taxon>
        <taxon>Cestoda</taxon>
        <taxon>Eucestoda</taxon>
        <taxon>Cyclophyllidea</taxon>
        <taxon>Hymenolepididae</taxon>
        <taxon>Hymenolepis</taxon>
    </lineage>
</organism>
<reference evidence="11" key="1">
    <citation type="submission" date="2016-04" db="UniProtKB">
        <authorList>
            <consortium name="WormBaseParasite"/>
        </authorList>
    </citation>
    <scope>IDENTIFICATION</scope>
</reference>
<reference evidence="9 10" key="2">
    <citation type="submission" date="2018-11" db="EMBL/GenBank/DDBJ databases">
        <authorList>
            <consortium name="Pathogen Informatics"/>
        </authorList>
    </citation>
    <scope>NUCLEOTIDE SEQUENCE [LARGE SCALE GENOMIC DNA]</scope>
</reference>
<dbReference type="FunFam" id="3.40.50.300:FF:000231">
    <property type="entry name" value="Activating signal cointegrator 1 complex subunit 3"/>
    <property type="match status" value="1"/>
</dbReference>
<dbReference type="FunFam" id="1.10.10.10:FF:000024">
    <property type="entry name" value="U5 small nuclear ribonucleoprotein helicase"/>
    <property type="match status" value="1"/>
</dbReference>
<feature type="domain" description="Helicase ATP-binding" evidence="7">
    <location>
        <begin position="547"/>
        <end position="736"/>
    </location>
</feature>
<evidence type="ECO:0000256" key="6">
    <source>
        <dbReference type="ARBA" id="ARBA00034541"/>
    </source>
</evidence>